<dbReference type="PANTHER" id="PTHR37422:SF13">
    <property type="entry name" value="LIPOPOLYSACCHARIDE BIOSYNTHESIS PROTEIN PA4999-RELATED"/>
    <property type="match status" value="1"/>
</dbReference>
<protein>
    <recommendedName>
        <fullName evidence="7">O-antigen ligase-related domain-containing protein</fullName>
    </recommendedName>
</protein>
<dbReference type="AlphaFoldDB" id="A0A1W6MG45"/>
<feature type="transmembrane region" description="Helical" evidence="6">
    <location>
        <begin position="160"/>
        <end position="180"/>
    </location>
</feature>
<feature type="transmembrane region" description="Helical" evidence="6">
    <location>
        <begin position="55"/>
        <end position="71"/>
    </location>
</feature>
<dbReference type="GO" id="GO:0016020">
    <property type="term" value="C:membrane"/>
    <property type="evidence" value="ECO:0007669"/>
    <property type="project" value="UniProtKB-SubCell"/>
</dbReference>
<feature type="transmembrane region" description="Helical" evidence="6">
    <location>
        <begin position="227"/>
        <end position="246"/>
    </location>
</feature>
<evidence type="ECO:0000256" key="2">
    <source>
        <dbReference type="ARBA" id="ARBA00022692"/>
    </source>
</evidence>
<evidence type="ECO:0000256" key="1">
    <source>
        <dbReference type="ARBA" id="ARBA00004141"/>
    </source>
</evidence>
<keyword evidence="9" id="KW-1185">Reference proteome</keyword>
<evidence type="ECO:0000313" key="9">
    <source>
        <dbReference type="Proteomes" id="UP000193431"/>
    </source>
</evidence>
<feature type="domain" description="O-antigen ligase-related" evidence="7">
    <location>
        <begin position="237"/>
        <end position="383"/>
    </location>
</feature>
<dbReference type="EMBL" id="CP019344">
    <property type="protein sequence ID" value="ARN76547.1"/>
    <property type="molecule type" value="Genomic_DNA"/>
</dbReference>
<reference evidence="8 9" key="1">
    <citation type="submission" date="2016-11" db="EMBL/GenBank/DDBJ databases">
        <title>Trade-off between light-utilization and light-protection in marine flavobacteria.</title>
        <authorList>
            <person name="Kumagai Y."/>
        </authorList>
    </citation>
    <scope>NUCLEOTIDE SEQUENCE [LARGE SCALE GENOMIC DNA]</scope>
    <source>
        <strain evidence="8 9">JCM 13191</strain>
    </source>
</reference>
<keyword evidence="2 6" id="KW-0812">Transmembrane</keyword>
<proteinExistence type="predicted"/>
<feature type="transmembrane region" description="Helical" evidence="6">
    <location>
        <begin position="402"/>
        <end position="420"/>
    </location>
</feature>
<comment type="subcellular location">
    <subcellularLocation>
        <location evidence="1">Membrane</location>
        <topology evidence="1">Multi-pass membrane protein</topology>
    </subcellularLocation>
</comment>
<feature type="transmembrane region" description="Helical" evidence="6">
    <location>
        <begin position="102"/>
        <end position="120"/>
    </location>
</feature>
<feature type="compositionally biased region" description="Polar residues" evidence="5">
    <location>
        <begin position="452"/>
        <end position="468"/>
    </location>
</feature>
<dbReference type="PROSITE" id="PS51257">
    <property type="entry name" value="PROKAR_LIPOPROTEIN"/>
    <property type="match status" value="1"/>
</dbReference>
<dbReference type="STRING" id="331648.BST97_00190"/>
<sequence>MFKLEHLPYPLLLAIHFAIGISCVFAPVLAKVLVYLVIFYLLIRIFNNSDRSNEVLLACLYFVCLEVFFRMTKSTPVHEIGKYFVLVCCIIGVYVKGFSLRSSWYVIYILLFIPSILVAAERIDIDESLRKAIAFNLAGPVVLGVAAVYCYNRKISKQQLLNFFGLGVAGIFAMTGYVIFKAPDLSEITFSSASNALASGGFGPNQVSTAFGIGIFLSFVRFIMIKNLWTNILDLFLFLLFTYRGYLTFSRGGVLTAFLMIGAFIGTIIFLQSRNFRASFIPKFILIGAGILIAFFYSSVVTGGMIENRYTNKDTIGREKEDVSAGRGELANLETQAFLEHPILGLGAGMSKFYKLKKAGIEGASHNEVTRLLAEHGAVGVFSLGLLILVPLFNRLGDRSNMLFYSFLIFWFATINHSAMRNAAPSFLYALALLKIKEPEIVKTDEEEEVNESPNLRNQKVLNPSRIS</sequence>
<gene>
    <name evidence="8" type="ORF">BST97_00190</name>
</gene>
<evidence type="ECO:0000313" key="8">
    <source>
        <dbReference type="EMBL" id="ARN76547.1"/>
    </source>
</evidence>
<feature type="transmembrane region" description="Helical" evidence="6">
    <location>
        <begin position="372"/>
        <end position="390"/>
    </location>
</feature>
<evidence type="ECO:0000256" key="3">
    <source>
        <dbReference type="ARBA" id="ARBA00022989"/>
    </source>
</evidence>
<feature type="region of interest" description="Disordered" evidence="5">
    <location>
        <begin position="445"/>
        <end position="468"/>
    </location>
</feature>
<dbReference type="Proteomes" id="UP000193431">
    <property type="component" value="Chromosome"/>
</dbReference>
<feature type="transmembrane region" description="Helical" evidence="6">
    <location>
        <begin position="132"/>
        <end position="151"/>
    </location>
</feature>
<feature type="transmembrane region" description="Helical" evidence="6">
    <location>
        <begin position="200"/>
        <end position="220"/>
    </location>
</feature>
<feature type="transmembrane region" description="Helical" evidence="6">
    <location>
        <begin position="77"/>
        <end position="95"/>
    </location>
</feature>
<keyword evidence="4 6" id="KW-0472">Membrane</keyword>
<feature type="transmembrane region" description="Helical" evidence="6">
    <location>
        <begin position="284"/>
        <end position="306"/>
    </location>
</feature>
<feature type="transmembrane region" description="Helical" evidence="6">
    <location>
        <begin position="12"/>
        <end position="43"/>
    </location>
</feature>
<evidence type="ECO:0000256" key="6">
    <source>
        <dbReference type="SAM" id="Phobius"/>
    </source>
</evidence>
<dbReference type="InterPro" id="IPR051533">
    <property type="entry name" value="WaaL-like"/>
</dbReference>
<dbReference type="Pfam" id="PF04932">
    <property type="entry name" value="Wzy_C"/>
    <property type="match status" value="1"/>
</dbReference>
<evidence type="ECO:0000256" key="4">
    <source>
        <dbReference type="ARBA" id="ARBA00023136"/>
    </source>
</evidence>
<dbReference type="PANTHER" id="PTHR37422">
    <property type="entry name" value="TEICHURONIC ACID BIOSYNTHESIS PROTEIN TUAE"/>
    <property type="match status" value="1"/>
</dbReference>
<feature type="transmembrane region" description="Helical" evidence="6">
    <location>
        <begin position="252"/>
        <end position="272"/>
    </location>
</feature>
<dbReference type="OrthoDB" id="1118890at2"/>
<dbReference type="InterPro" id="IPR007016">
    <property type="entry name" value="O-antigen_ligase-rel_domated"/>
</dbReference>
<accession>A0A1W6MG45</accession>
<evidence type="ECO:0000256" key="5">
    <source>
        <dbReference type="SAM" id="MobiDB-lite"/>
    </source>
</evidence>
<name>A0A1W6MG45_9FLAO</name>
<evidence type="ECO:0000259" key="7">
    <source>
        <dbReference type="Pfam" id="PF04932"/>
    </source>
</evidence>
<organism evidence="8 9">
    <name type="scientific">Nonlabens spongiae</name>
    <dbReference type="NCBI Taxonomy" id="331648"/>
    <lineage>
        <taxon>Bacteria</taxon>
        <taxon>Pseudomonadati</taxon>
        <taxon>Bacteroidota</taxon>
        <taxon>Flavobacteriia</taxon>
        <taxon>Flavobacteriales</taxon>
        <taxon>Flavobacteriaceae</taxon>
        <taxon>Nonlabens</taxon>
    </lineage>
</organism>
<keyword evidence="3 6" id="KW-1133">Transmembrane helix</keyword>